<evidence type="ECO:0000313" key="1">
    <source>
        <dbReference type="EMBL" id="WBF79019.1"/>
    </source>
</evidence>
<protein>
    <submittedName>
        <fullName evidence="1">Uncharacterized protein</fullName>
    </submittedName>
</protein>
<proteinExistence type="predicted"/>
<name>A0AA49E618_9CAUD</name>
<organism evidence="1 2">
    <name type="scientific">Arthrobacter phage Bolt007</name>
    <dbReference type="NCBI Taxonomy" id="3017297"/>
    <lineage>
        <taxon>Viruses</taxon>
        <taxon>Duplodnaviria</taxon>
        <taxon>Heunggongvirae</taxon>
        <taxon>Uroviricota</taxon>
        <taxon>Caudoviricetes</taxon>
        <taxon>Berryhillviridae</taxon>
        <taxon>Lilmacvirus</taxon>
        <taxon>Lilmacvirus bolt007</taxon>
    </lineage>
</organism>
<keyword evidence="2" id="KW-1185">Reference proteome</keyword>
<reference evidence="1 2" key="1">
    <citation type="submission" date="2022-12" db="EMBL/GenBank/DDBJ databases">
        <authorList>
            <person name="Batteikh M."/>
            <person name="Krug K."/>
            <person name="Kamarzar M."/>
            <person name="Huq N."/>
            <person name="Esparza P.D."/>
            <person name="Ma Y."/>
            <person name="Wang J.Y."/>
            <person name="Fleming H.S."/>
            <person name="Wright N.E."/>
            <person name="Melkote A."/>
            <person name="Senthilvelan J."/>
            <person name="Rajiv S."/>
            <person name="Paek B.H."/>
            <person name="Gonzalez C."/>
            <person name="Abuwarda M."/>
            <person name="Niazmandi K."/>
            <person name="Whang A."/>
            <person name="Magaling J.T.M."/>
            <person name="Seeman S."/>
            <person name="Chai A.E."/>
            <person name="Zorawik M."/>
            <person name="Kasemsunt F."/>
            <person name="Garza D.R."/>
            <person name="Ngo R.T."/>
            <person name="Reddi K."/>
            <person name="Freise A.C."/>
            <person name="Garcia-Vedrenne A.E."/>
            <person name="Garlena R.A."/>
            <person name="Russell D.A."/>
            <person name="Jacobs-Sera D."/>
            <person name="Hatfull G.F."/>
        </authorList>
    </citation>
    <scope>NUCLEOTIDE SEQUENCE [LARGE SCALE GENOMIC DNA]</scope>
</reference>
<evidence type="ECO:0000313" key="2">
    <source>
        <dbReference type="Proteomes" id="UP001212175"/>
    </source>
</evidence>
<accession>A0AA49E618</accession>
<dbReference type="Proteomes" id="UP001212175">
    <property type="component" value="Segment"/>
</dbReference>
<sequence length="458" mass="49888">MNWTRVSTNAGLLYVGTETDGVNFEIAKTKTGQYELTAGGEIAGTFALLKQAKADAARIEREILDDMVARHNEAAVRAAHDAEEADRAEIAEAALATLDADIDAHNARAAAHNAARPRGPLSIHVGDVVTLGHREGEWTVRRLRAHGRAEIVRASDGEIAEVPGHNITSIVLTEHPQPEAPARHVEISKAGSIVAAEERIQTAGGVSIGDRAEISGDDSVWTVNQIIEVDGDYLYRLRDETRPAGFRSTWRLGEEITLVSEDEVADVEVLGEFSREEVLSERHDAAVRFKPEQWPTTRDLFPKEFGPGVVPNDEEAAIQRRTASRLDEAREAARALSLGDRVAYSGSRGMEDWTVIGRRDQGGFLSLHLRERSGTTSWMTVGELGAAVVDGRALLISVVSSELDEAGALETLREAALLHASENDYVARARVEDRAGQPVLHLDIPRGGSFEIYATRVR</sequence>
<gene>
    <name evidence="1" type="primary">51</name>
    <name evidence="1" type="ORF">SEA_BOLT007_51</name>
</gene>
<dbReference type="EMBL" id="OP985600">
    <property type="protein sequence ID" value="WBF79019.1"/>
    <property type="molecule type" value="Genomic_DNA"/>
</dbReference>